<protein>
    <submittedName>
        <fullName evidence="2">Uncharacterized protein</fullName>
    </submittedName>
</protein>
<evidence type="ECO:0000313" key="2">
    <source>
        <dbReference type="EMBL" id="TFV68103.1"/>
    </source>
</evidence>
<keyword evidence="4" id="KW-1185">Reference proteome</keyword>
<dbReference type="Proteomes" id="UP000297700">
    <property type="component" value="Unassembled WGS sequence"/>
</dbReference>
<name>A0A4Y9NMQ8_9BRAD</name>
<gene>
    <name evidence="2" type="ORF">E4K64_37300</name>
    <name evidence="1" type="ORF">E4K66_37975</name>
</gene>
<evidence type="ECO:0000313" key="4">
    <source>
        <dbReference type="Proteomes" id="UP000298225"/>
    </source>
</evidence>
<dbReference type="AlphaFoldDB" id="A0A4Y9NMQ8"/>
<accession>A0A4Y9KPC5</accession>
<sequence>MATNNIATHPRDDAGATFRNAVAPVEGRCWASRARVVTSDFSATPNPLTAHTLNNLLSQISNIRAISLKLCTRLRLAIVDDHRP</sequence>
<reference evidence="2 3" key="2">
    <citation type="submission" date="2019-03" db="EMBL/GenBank/DDBJ databases">
        <title>Bradyrhizobium strains diversity.</title>
        <authorList>
            <person name="Urquiaga M.C.O."/>
            <person name="Hungria M."/>
            <person name="Delamuta J.R.M."/>
            <person name="Klepa M.S."/>
        </authorList>
    </citation>
    <scope>NUCLEOTIDE SEQUENCE [LARGE SCALE GENOMIC DNA]</scope>
    <source>
        <strain evidence="2 3">CNPSo 3426</strain>
    </source>
</reference>
<dbReference type="Proteomes" id="UP000298225">
    <property type="component" value="Unassembled WGS sequence"/>
</dbReference>
<dbReference type="EMBL" id="SPQS01000046">
    <property type="protein sequence ID" value="TFV68103.1"/>
    <property type="molecule type" value="Genomic_DNA"/>
</dbReference>
<dbReference type="EMBL" id="SPQU01000054">
    <property type="protein sequence ID" value="TFV29407.1"/>
    <property type="molecule type" value="Genomic_DNA"/>
</dbReference>
<proteinExistence type="predicted"/>
<accession>A0A4Y9NMQ8</accession>
<dbReference type="RefSeq" id="WP_126262035.1">
    <property type="nucleotide sequence ID" value="NZ_SPQS01000046.1"/>
</dbReference>
<organism evidence="2 3">
    <name type="scientific">Bradyrhizobium frederickii</name>
    <dbReference type="NCBI Taxonomy" id="2560054"/>
    <lineage>
        <taxon>Bacteria</taxon>
        <taxon>Pseudomonadati</taxon>
        <taxon>Pseudomonadota</taxon>
        <taxon>Alphaproteobacteria</taxon>
        <taxon>Hyphomicrobiales</taxon>
        <taxon>Nitrobacteraceae</taxon>
        <taxon>Bradyrhizobium</taxon>
    </lineage>
</organism>
<reference evidence="1 4" key="1">
    <citation type="submission" date="2019-03" db="EMBL/GenBank/DDBJ databases">
        <title>Bradyrhizobium strains diversity isolated from Chamaecrista fasciculata.</title>
        <authorList>
            <person name="Urquiaga M.C.O."/>
            <person name="Hungria M."/>
            <person name="Delamuta J.R.M."/>
        </authorList>
    </citation>
    <scope>NUCLEOTIDE SEQUENCE [LARGE SCALE GENOMIC DNA]</scope>
    <source>
        <strain evidence="1 4">CNPSo 3424</strain>
    </source>
</reference>
<comment type="caution">
    <text evidence="2">The sequence shown here is derived from an EMBL/GenBank/DDBJ whole genome shotgun (WGS) entry which is preliminary data.</text>
</comment>
<evidence type="ECO:0000313" key="3">
    <source>
        <dbReference type="Proteomes" id="UP000297700"/>
    </source>
</evidence>
<evidence type="ECO:0000313" key="1">
    <source>
        <dbReference type="EMBL" id="TFV29407.1"/>
    </source>
</evidence>